<feature type="non-terminal residue" evidence="2">
    <location>
        <position position="1"/>
    </location>
</feature>
<dbReference type="AlphaFoldDB" id="A0A9N7TSI5"/>
<proteinExistence type="predicted"/>
<gene>
    <name evidence="2" type="ORF">PLEPLA_LOCUS5550</name>
</gene>
<comment type="caution">
    <text evidence="2">The sequence shown here is derived from an EMBL/GenBank/DDBJ whole genome shotgun (WGS) entry which is preliminary data.</text>
</comment>
<evidence type="ECO:0000256" key="1">
    <source>
        <dbReference type="SAM" id="SignalP"/>
    </source>
</evidence>
<name>A0A9N7TSI5_PLEPL</name>
<dbReference type="EMBL" id="CADEAL010000280">
    <property type="protein sequence ID" value="CAB1417731.1"/>
    <property type="molecule type" value="Genomic_DNA"/>
</dbReference>
<evidence type="ECO:0000313" key="3">
    <source>
        <dbReference type="Proteomes" id="UP001153269"/>
    </source>
</evidence>
<feature type="chain" id="PRO_5040132313" evidence="1">
    <location>
        <begin position="21"/>
        <end position="159"/>
    </location>
</feature>
<keyword evidence="1" id="KW-0732">Signal</keyword>
<reference evidence="2" key="1">
    <citation type="submission" date="2020-03" db="EMBL/GenBank/DDBJ databases">
        <authorList>
            <person name="Weist P."/>
        </authorList>
    </citation>
    <scope>NUCLEOTIDE SEQUENCE</scope>
</reference>
<protein>
    <submittedName>
        <fullName evidence="2">Uncharacterized protein</fullName>
    </submittedName>
</protein>
<organism evidence="2 3">
    <name type="scientific">Pleuronectes platessa</name>
    <name type="common">European plaice</name>
    <dbReference type="NCBI Taxonomy" id="8262"/>
    <lineage>
        <taxon>Eukaryota</taxon>
        <taxon>Metazoa</taxon>
        <taxon>Chordata</taxon>
        <taxon>Craniata</taxon>
        <taxon>Vertebrata</taxon>
        <taxon>Euteleostomi</taxon>
        <taxon>Actinopterygii</taxon>
        <taxon>Neopterygii</taxon>
        <taxon>Teleostei</taxon>
        <taxon>Neoteleostei</taxon>
        <taxon>Acanthomorphata</taxon>
        <taxon>Carangaria</taxon>
        <taxon>Pleuronectiformes</taxon>
        <taxon>Pleuronectoidei</taxon>
        <taxon>Pleuronectidae</taxon>
        <taxon>Pleuronectes</taxon>
    </lineage>
</organism>
<evidence type="ECO:0000313" key="2">
    <source>
        <dbReference type="EMBL" id="CAB1417731.1"/>
    </source>
</evidence>
<dbReference type="Proteomes" id="UP001153269">
    <property type="component" value="Unassembled WGS sequence"/>
</dbReference>
<sequence>ARLPCLSLLIHLSVSSSVEGNLGEWKGHLRHGMEIRVRVLSRQCPSLNASARWSLSAREMVDPRGRAESLSASLRTVSVHINRSTVREELIAVFSLSFPISPALSPPLSLKLMCGVTVKPPRPVHSSTLPHPPGSLRSVCTAAPPQLSLSSQSHSATLN</sequence>
<accession>A0A9N7TSI5</accession>
<keyword evidence="3" id="KW-1185">Reference proteome</keyword>
<feature type="signal peptide" evidence="1">
    <location>
        <begin position="1"/>
        <end position="20"/>
    </location>
</feature>